<dbReference type="Proteomes" id="UP001055879">
    <property type="component" value="Linkage Group LG01"/>
</dbReference>
<sequence length="370" mass="42561">MESIDSGHDGDAADRIYGTIEILVVEEKKIRRHVHQFLPSIYRVSKTLRDVSPNSYTPRVISIGPFHEEDKNLKGVEAHKVTYLLDLYRRLKSPREQTMKSCVNMVLTKIDRIKACYDGNMKTYDDHEFAKMMELVLDNDEADTNHDHILGVLQKCYQHAHAIPSEISKTSSNSAAEFSNSISYSATELAMAGVKFKPNNDTKWLLAMEFKSSRVQCFCWSWGKPTFRMPLLQIEDYTEAVLRNLIAYEQFSSAVANYVTSYSFAMERILDTKEDIVKVIESKVLVNNLGSSEQASNMINSICKEVTVKDFSYTKQWQQLDDYYNGYWPKNIARLRRTYFSSPWSFIALLAGFLLFGLTVAQTYFTIRPI</sequence>
<protein>
    <submittedName>
        <fullName evidence="1">Uncharacterized protein</fullName>
    </submittedName>
</protein>
<organism evidence="1 2">
    <name type="scientific">Arctium lappa</name>
    <name type="common">Greater burdock</name>
    <name type="synonym">Lappa major</name>
    <dbReference type="NCBI Taxonomy" id="4217"/>
    <lineage>
        <taxon>Eukaryota</taxon>
        <taxon>Viridiplantae</taxon>
        <taxon>Streptophyta</taxon>
        <taxon>Embryophyta</taxon>
        <taxon>Tracheophyta</taxon>
        <taxon>Spermatophyta</taxon>
        <taxon>Magnoliopsida</taxon>
        <taxon>eudicotyledons</taxon>
        <taxon>Gunneridae</taxon>
        <taxon>Pentapetalae</taxon>
        <taxon>asterids</taxon>
        <taxon>campanulids</taxon>
        <taxon>Asterales</taxon>
        <taxon>Asteraceae</taxon>
        <taxon>Carduoideae</taxon>
        <taxon>Cardueae</taxon>
        <taxon>Arctiinae</taxon>
        <taxon>Arctium</taxon>
    </lineage>
</organism>
<proteinExistence type="predicted"/>
<dbReference type="EMBL" id="CM042047">
    <property type="protein sequence ID" value="KAI3771318.1"/>
    <property type="molecule type" value="Genomic_DNA"/>
</dbReference>
<evidence type="ECO:0000313" key="2">
    <source>
        <dbReference type="Proteomes" id="UP001055879"/>
    </source>
</evidence>
<reference evidence="1 2" key="2">
    <citation type="journal article" date="2022" name="Mol. Ecol. Resour.">
        <title>The genomes of chicory, endive, great burdock and yacon provide insights into Asteraceae paleo-polyploidization history and plant inulin production.</title>
        <authorList>
            <person name="Fan W."/>
            <person name="Wang S."/>
            <person name="Wang H."/>
            <person name="Wang A."/>
            <person name="Jiang F."/>
            <person name="Liu H."/>
            <person name="Zhao H."/>
            <person name="Xu D."/>
            <person name="Zhang Y."/>
        </authorList>
    </citation>
    <scope>NUCLEOTIDE SEQUENCE [LARGE SCALE GENOMIC DNA]</scope>
    <source>
        <strain evidence="2">cv. Niubang</strain>
    </source>
</reference>
<keyword evidence="2" id="KW-1185">Reference proteome</keyword>
<accession>A0ACB9FKJ7</accession>
<gene>
    <name evidence="1" type="ORF">L6452_02480</name>
</gene>
<reference evidence="2" key="1">
    <citation type="journal article" date="2022" name="Mol. Ecol. Resour.">
        <title>The genomes of chicory, endive, great burdock and yacon provide insights into Asteraceae palaeo-polyploidization history and plant inulin production.</title>
        <authorList>
            <person name="Fan W."/>
            <person name="Wang S."/>
            <person name="Wang H."/>
            <person name="Wang A."/>
            <person name="Jiang F."/>
            <person name="Liu H."/>
            <person name="Zhao H."/>
            <person name="Xu D."/>
            <person name="Zhang Y."/>
        </authorList>
    </citation>
    <scope>NUCLEOTIDE SEQUENCE [LARGE SCALE GENOMIC DNA]</scope>
    <source>
        <strain evidence="2">cv. Niubang</strain>
    </source>
</reference>
<evidence type="ECO:0000313" key="1">
    <source>
        <dbReference type="EMBL" id="KAI3771318.1"/>
    </source>
</evidence>
<comment type="caution">
    <text evidence="1">The sequence shown here is derived from an EMBL/GenBank/DDBJ whole genome shotgun (WGS) entry which is preliminary data.</text>
</comment>
<name>A0ACB9FKJ7_ARCLA</name>